<accession>A0ABY4CMH4</accession>
<evidence type="ECO:0000256" key="1">
    <source>
        <dbReference type="SAM" id="Phobius"/>
    </source>
</evidence>
<evidence type="ECO:0000313" key="4">
    <source>
        <dbReference type="Proteomes" id="UP000830167"/>
    </source>
</evidence>
<dbReference type="SUPFAM" id="SSF109604">
    <property type="entry name" value="HD-domain/PDEase-like"/>
    <property type="match status" value="1"/>
</dbReference>
<dbReference type="PANTHER" id="PTHR45228">
    <property type="entry name" value="CYCLIC DI-GMP PHOSPHODIESTERASE TM_0186-RELATED"/>
    <property type="match status" value="1"/>
</dbReference>
<keyword evidence="4" id="KW-1185">Reference proteome</keyword>
<sequence length="626" mass="70496">MTVFSNWAANAIHLEWMISAVLACLFLLLLILVIQYLHGRTYKLQLQQTLFLLKQFQPAAGIENYLQTLLEESRKIIETPVSAFYMFDDKNDHFVLKAVRNQTSAQGQVGPSYSGLIPYAKEVYQPPLRLPKDALTKQLSFIKDGEVPLVSIPIKGGAGLVRLGPISKLSRSKRLKLEYLYTTTSELLSVLVETENLKTQTEIVSTSGNALHFISTMALNTQALILKTFSMTRSTLNLAGGFILSKQENRLSIMETTRLPVELERKLRKNPQFLVKLWNTAQHVEPIQIHRNHPQYGEMALELMANETSTWLLVKMYAKEVQVLFAFLNQERNPGDLDDHQKITAIRSMAYGIPFMIKNQIQLQSNTQFYISLMKRLMQTIDNLNPYTVGYSDMMSRFSIVIAQELGIPAKEIETIALAAYLSNIGVIGLSEELYLKDGTYNEEEYEIMKLHAEVGANVVEMMTGDTTVANLIRYHHERMDGNGYPFGISGEQIPIGSRIIAVVQTFLAKINGRRYRAPLSFERSLALLQAAAGTQLDPKVVDAFIHWFQSKGSHPHAANRSLGPCWEMCCVPSAICSTCPAFQQTTKNCWEFPNNNCEAHGKSCETCFVKSEVASRYATPIEKAN</sequence>
<evidence type="ECO:0000313" key="3">
    <source>
        <dbReference type="EMBL" id="UOF89040.1"/>
    </source>
</evidence>
<dbReference type="Proteomes" id="UP000830167">
    <property type="component" value="Chromosome"/>
</dbReference>
<dbReference type="Gene3D" id="1.10.3210.10">
    <property type="entry name" value="Hypothetical protein af1432"/>
    <property type="match status" value="1"/>
</dbReference>
<keyword evidence="1" id="KW-0472">Membrane</keyword>
<dbReference type="CDD" id="cd00077">
    <property type="entry name" value="HDc"/>
    <property type="match status" value="1"/>
</dbReference>
<proteinExistence type="predicted"/>
<dbReference type="PROSITE" id="PS51832">
    <property type="entry name" value="HD_GYP"/>
    <property type="match status" value="1"/>
</dbReference>
<dbReference type="EMBL" id="CP089291">
    <property type="protein sequence ID" value="UOF89040.1"/>
    <property type="molecule type" value="Genomic_DNA"/>
</dbReference>
<evidence type="ECO:0000259" key="2">
    <source>
        <dbReference type="PROSITE" id="PS51832"/>
    </source>
</evidence>
<reference evidence="3" key="1">
    <citation type="submission" date="2021-12" db="EMBL/GenBank/DDBJ databases">
        <title>Alicyclobacillaceae gen. nov., sp. nov., isolated from chalcocite enrichment system.</title>
        <authorList>
            <person name="Jiang Z."/>
        </authorList>
    </citation>
    <scope>NUCLEOTIDE SEQUENCE</scope>
    <source>
        <strain evidence="3">MYW30-H2</strain>
    </source>
</reference>
<dbReference type="Pfam" id="PF13487">
    <property type="entry name" value="HD_5"/>
    <property type="match status" value="1"/>
</dbReference>
<feature type="domain" description="HD-GYP" evidence="2">
    <location>
        <begin position="366"/>
        <end position="561"/>
    </location>
</feature>
<dbReference type="RefSeq" id="WP_347435722.1">
    <property type="nucleotide sequence ID" value="NZ_CP089291.1"/>
</dbReference>
<dbReference type="InterPro" id="IPR003607">
    <property type="entry name" value="HD/PDEase_dom"/>
</dbReference>
<organism evidence="3 4">
    <name type="scientific">Fodinisporobacter ferrooxydans</name>
    <dbReference type="NCBI Taxonomy" id="2901836"/>
    <lineage>
        <taxon>Bacteria</taxon>
        <taxon>Bacillati</taxon>
        <taxon>Bacillota</taxon>
        <taxon>Bacilli</taxon>
        <taxon>Bacillales</taxon>
        <taxon>Alicyclobacillaceae</taxon>
        <taxon>Fodinisporobacter</taxon>
    </lineage>
</organism>
<name>A0ABY4CMH4_9BACL</name>
<dbReference type="InterPro" id="IPR037522">
    <property type="entry name" value="HD_GYP_dom"/>
</dbReference>
<keyword evidence="1" id="KW-1133">Transmembrane helix</keyword>
<protein>
    <submittedName>
        <fullName evidence="3">HD domain-containing protein</fullName>
    </submittedName>
</protein>
<gene>
    <name evidence="3" type="ORF">LSG31_14020</name>
</gene>
<keyword evidence="1" id="KW-0812">Transmembrane</keyword>
<dbReference type="InterPro" id="IPR052020">
    <property type="entry name" value="Cyclic_di-GMP/3'3'-cGAMP_PDE"/>
</dbReference>
<feature type="transmembrane region" description="Helical" evidence="1">
    <location>
        <begin position="16"/>
        <end position="37"/>
    </location>
</feature>